<evidence type="ECO:0000256" key="12">
    <source>
        <dbReference type="ARBA" id="ARBA00023121"/>
    </source>
</evidence>
<dbReference type="PRINTS" id="PR00463">
    <property type="entry name" value="EP450I"/>
</dbReference>
<evidence type="ECO:0000256" key="9">
    <source>
        <dbReference type="ARBA" id="ARBA00023002"/>
    </source>
</evidence>
<evidence type="ECO:0000256" key="13">
    <source>
        <dbReference type="ARBA" id="ARBA00023136"/>
    </source>
</evidence>
<evidence type="ECO:0000256" key="15">
    <source>
        <dbReference type="ARBA" id="ARBA00044116"/>
    </source>
</evidence>
<sequence>MLAILLILLVIVLFVFNTTSKPRNLPPGPKPVYPLIGNLPAVAGKDVLLTFREMRKKYGDIYSLYFGHQLMIVVNGYETIKNVLVKHGALFSERPHNFLSDEMCQGRGLIFSTGKVWKEHRRFSTLAFQELGFGKLSFEEAINTEVVKVLEFLEEKQECPVDIKECIFASITNIMLKIIMGKSYNYDDTSFNEFLKKMVETSQLVGNASILVNCFPFLRYCPFDPLKKNVAIENRDKITSFFKDTYKEHCQTYNREYIRDFVDLYIREMEKIAEEGNSEEMLTAVIGDLFGAGGETSTTAVCWAFIYLVRHPEIQARIREEVDSTVGPTKIPSYSERHKMPFLEATILEVLRLGDVVPLAIPHGVPNSVVFDGYTIPKDSSILINLDSISHDPSLFDNPTQFKPERFLDSSGTVIHVTEFIPFSIGRRRCIGSAVARMELFIFITAVLSKFELLPPEGQPPPDPVGVLGITNMPRPFQLRAMFRRNSSES</sequence>
<evidence type="ECO:0000256" key="1">
    <source>
        <dbReference type="ARBA" id="ARBA00004184"/>
    </source>
</evidence>
<dbReference type="InterPro" id="IPR036396">
    <property type="entry name" value="Cyt_P450_sf"/>
</dbReference>
<comment type="subcellular location">
    <subcellularLocation>
        <location evidence="1">Endomembrane system</location>
        <topology evidence="1">Peripheral membrane protein</topology>
    </subcellularLocation>
    <subcellularLocation>
        <location evidence="3">Endoplasmic reticulum membrane</location>
    </subcellularLocation>
    <subcellularLocation>
        <location evidence="2">Microsome membrane</location>
    </subcellularLocation>
</comment>
<evidence type="ECO:0000256" key="7">
    <source>
        <dbReference type="ARBA" id="ARBA00022824"/>
    </source>
</evidence>
<evidence type="ECO:0000256" key="5">
    <source>
        <dbReference type="ARBA" id="ARBA00022617"/>
    </source>
</evidence>
<keyword evidence="11 22" id="KW-0503">Monooxygenase</keyword>
<proteinExistence type="inferred from homology"/>
<evidence type="ECO:0000256" key="23">
    <source>
        <dbReference type="SAM" id="SignalP"/>
    </source>
</evidence>
<gene>
    <name evidence="24" type="ORF">ACJMK2_034240</name>
</gene>
<evidence type="ECO:0000313" key="25">
    <source>
        <dbReference type="Proteomes" id="UP001634394"/>
    </source>
</evidence>
<dbReference type="GO" id="GO:0004509">
    <property type="term" value="F:steroid 21-monooxygenase activity"/>
    <property type="evidence" value="ECO:0007669"/>
    <property type="project" value="UniProtKB-EC"/>
</dbReference>
<keyword evidence="12" id="KW-0446">Lipid-binding</keyword>
<comment type="cofactor">
    <cofactor evidence="21">
        <name>heme</name>
        <dbReference type="ChEBI" id="CHEBI:30413"/>
    </cofactor>
</comment>
<dbReference type="Gene3D" id="1.10.630.10">
    <property type="entry name" value="Cytochrome P450"/>
    <property type="match status" value="1"/>
</dbReference>
<dbReference type="PANTHER" id="PTHR24300">
    <property type="entry name" value="CYTOCHROME P450 508A4-RELATED"/>
    <property type="match status" value="1"/>
</dbReference>
<keyword evidence="8" id="KW-0492">Microsome</keyword>
<name>A0ABD3WSA4_SINWO</name>
<dbReference type="PANTHER" id="PTHR24300:SF403">
    <property type="entry name" value="CYTOCHROME P450 306A1"/>
    <property type="match status" value="1"/>
</dbReference>
<keyword evidence="10 21" id="KW-0408">Iron</keyword>
<dbReference type="GO" id="GO:0008202">
    <property type="term" value="P:steroid metabolic process"/>
    <property type="evidence" value="ECO:0007669"/>
    <property type="project" value="UniProtKB-ARBA"/>
</dbReference>
<feature type="chain" id="PRO_5044878631" description="Steroid 21-hydroxylase" evidence="23">
    <location>
        <begin position="21"/>
        <end position="490"/>
    </location>
</feature>
<evidence type="ECO:0000256" key="3">
    <source>
        <dbReference type="ARBA" id="ARBA00004586"/>
    </source>
</evidence>
<keyword evidence="9 22" id="KW-0560">Oxidoreductase</keyword>
<dbReference type="Pfam" id="PF00067">
    <property type="entry name" value="p450"/>
    <property type="match status" value="1"/>
</dbReference>
<feature type="binding site" description="axial binding residue" evidence="21">
    <location>
        <position position="430"/>
    </location>
    <ligand>
        <name>heme</name>
        <dbReference type="ChEBI" id="CHEBI:30413"/>
    </ligand>
    <ligandPart>
        <name>Fe</name>
        <dbReference type="ChEBI" id="CHEBI:18248"/>
    </ligandPart>
</feature>
<feature type="signal peptide" evidence="23">
    <location>
        <begin position="1"/>
        <end position="20"/>
    </location>
</feature>
<protein>
    <recommendedName>
        <fullName evidence="15">Steroid 21-hydroxylase</fullName>
        <ecNumber evidence="14">1.14.14.16</ecNumber>
    </recommendedName>
    <alternativeName>
        <fullName evidence="19">21-OHase</fullName>
    </alternativeName>
    <alternativeName>
        <fullName evidence="16">Cytochrome P-450c21</fullName>
    </alternativeName>
    <alternativeName>
        <fullName evidence="20">Cytochrome P450 21</fullName>
    </alternativeName>
    <alternativeName>
        <fullName evidence="18">Cytochrome P450 XXI</fullName>
    </alternativeName>
    <alternativeName>
        <fullName evidence="17">Cytochrome P450-C21</fullName>
    </alternativeName>
</protein>
<evidence type="ECO:0000313" key="24">
    <source>
        <dbReference type="EMBL" id="KAL3876390.1"/>
    </source>
</evidence>
<dbReference type="InterPro" id="IPR017972">
    <property type="entry name" value="Cyt_P450_CS"/>
</dbReference>
<evidence type="ECO:0000256" key="20">
    <source>
        <dbReference type="ARBA" id="ARBA00044342"/>
    </source>
</evidence>
<comment type="caution">
    <text evidence="24">The sequence shown here is derived from an EMBL/GenBank/DDBJ whole genome shotgun (WGS) entry which is preliminary data.</text>
</comment>
<evidence type="ECO:0000256" key="10">
    <source>
        <dbReference type="ARBA" id="ARBA00023004"/>
    </source>
</evidence>
<evidence type="ECO:0000256" key="16">
    <source>
        <dbReference type="ARBA" id="ARBA00044217"/>
    </source>
</evidence>
<reference evidence="24 25" key="1">
    <citation type="submission" date="2024-11" db="EMBL/GenBank/DDBJ databases">
        <title>Chromosome-level genome assembly of the freshwater bivalve Anodonta woodiana.</title>
        <authorList>
            <person name="Chen X."/>
        </authorList>
    </citation>
    <scope>NUCLEOTIDE SEQUENCE [LARGE SCALE GENOMIC DNA]</scope>
    <source>
        <strain evidence="24">MN2024</strain>
        <tissue evidence="24">Gills</tissue>
    </source>
</reference>
<dbReference type="GO" id="GO:0008610">
    <property type="term" value="P:lipid biosynthetic process"/>
    <property type="evidence" value="ECO:0007669"/>
    <property type="project" value="UniProtKB-ARBA"/>
</dbReference>
<evidence type="ECO:0000256" key="14">
    <source>
        <dbReference type="ARBA" id="ARBA00044040"/>
    </source>
</evidence>
<dbReference type="EC" id="1.14.14.16" evidence="14"/>
<evidence type="ECO:0000256" key="6">
    <source>
        <dbReference type="ARBA" id="ARBA00022723"/>
    </source>
</evidence>
<comment type="similarity">
    <text evidence="4 22">Belongs to the cytochrome P450 family.</text>
</comment>
<dbReference type="GO" id="GO:0005789">
    <property type="term" value="C:endoplasmic reticulum membrane"/>
    <property type="evidence" value="ECO:0007669"/>
    <property type="project" value="UniProtKB-SubCell"/>
</dbReference>
<dbReference type="AlphaFoldDB" id="A0ABD3WSA4"/>
<keyword evidence="5 21" id="KW-0349">Heme</keyword>
<accession>A0ABD3WSA4</accession>
<evidence type="ECO:0000256" key="4">
    <source>
        <dbReference type="ARBA" id="ARBA00010617"/>
    </source>
</evidence>
<dbReference type="SUPFAM" id="SSF48264">
    <property type="entry name" value="Cytochrome P450"/>
    <property type="match status" value="1"/>
</dbReference>
<evidence type="ECO:0000256" key="18">
    <source>
        <dbReference type="ARBA" id="ARBA00044282"/>
    </source>
</evidence>
<evidence type="ECO:0000256" key="2">
    <source>
        <dbReference type="ARBA" id="ARBA00004524"/>
    </source>
</evidence>
<evidence type="ECO:0000256" key="11">
    <source>
        <dbReference type="ARBA" id="ARBA00023033"/>
    </source>
</evidence>
<dbReference type="Proteomes" id="UP001634394">
    <property type="component" value="Unassembled WGS sequence"/>
</dbReference>
<dbReference type="InterPro" id="IPR002401">
    <property type="entry name" value="Cyt_P450_E_grp-I"/>
</dbReference>
<keyword evidence="7" id="KW-0256">Endoplasmic reticulum</keyword>
<dbReference type="InterPro" id="IPR001128">
    <property type="entry name" value="Cyt_P450"/>
</dbReference>
<dbReference type="PRINTS" id="PR00385">
    <property type="entry name" value="P450"/>
</dbReference>
<evidence type="ECO:0000256" key="17">
    <source>
        <dbReference type="ARBA" id="ARBA00044265"/>
    </source>
</evidence>
<dbReference type="InterPro" id="IPR050182">
    <property type="entry name" value="Cytochrome_P450_fam2"/>
</dbReference>
<evidence type="ECO:0000256" key="8">
    <source>
        <dbReference type="ARBA" id="ARBA00022848"/>
    </source>
</evidence>
<keyword evidence="23" id="KW-0732">Signal</keyword>
<evidence type="ECO:0000256" key="19">
    <source>
        <dbReference type="ARBA" id="ARBA00044304"/>
    </source>
</evidence>
<dbReference type="EMBL" id="JBJQND010000005">
    <property type="protein sequence ID" value="KAL3876390.1"/>
    <property type="molecule type" value="Genomic_DNA"/>
</dbReference>
<evidence type="ECO:0000256" key="22">
    <source>
        <dbReference type="RuleBase" id="RU000461"/>
    </source>
</evidence>
<organism evidence="24 25">
    <name type="scientific">Sinanodonta woodiana</name>
    <name type="common">Chinese pond mussel</name>
    <name type="synonym">Anodonta woodiana</name>
    <dbReference type="NCBI Taxonomy" id="1069815"/>
    <lineage>
        <taxon>Eukaryota</taxon>
        <taxon>Metazoa</taxon>
        <taxon>Spiralia</taxon>
        <taxon>Lophotrochozoa</taxon>
        <taxon>Mollusca</taxon>
        <taxon>Bivalvia</taxon>
        <taxon>Autobranchia</taxon>
        <taxon>Heteroconchia</taxon>
        <taxon>Palaeoheterodonta</taxon>
        <taxon>Unionida</taxon>
        <taxon>Unionoidea</taxon>
        <taxon>Unionidae</taxon>
        <taxon>Unioninae</taxon>
        <taxon>Sinanodonta</taxon>
    </lineage>
</organism>
<keyword evidence="6 21" id="KW-0479">Metal-binding</keyword>
<dbReference type="PROSITE" id="PS00086">
    <property type="entry name" value="CYTOCHROME_P450"/>
    <property type="match status" value="1"/>
</dbReference>
<keyword evidence="13" id="KW-0472">Membrane</keyword>
<dbReference type="GO" id="GO:0008289">
    <property type="term" value="F:lipid binding"/>
    <property type="evidence" value="ECO:0007669"/>
    <property type="project" value="UniProtKB-KW"/>
</dbReference>
<keyword evidence="25" id="KW-1185">Reference proteome</keyword>
<dbReference type="GO" id="GO:0046872">
    <property type="term" value="F:metal ion binding"/>
    <property type="evidence" value="ECO:0007669"/>
    <property type="project" value="UniProtKB-KW"/>
</dbReference>
<evidence type="ECO:0000256" key="21">
    <source>
        <dbReference type="PIRSR" id="PIRSR602401-1"/>
    </source>
</evidence>
<dbReference type="FunFam" id="1.10.630.10:FF:000049">
    <property type="entry name" value="steroid 21-hydroxylase isoform X1"/>
    <property type="match status" value="1"/>
</dbReference>